<dbReference type="Proteomes" id="UP000051176">
    <property type="component" value="Unassembled WGS sequence"/>
</dbReference>
<feature type="transmembrane region" description="Helical" evidence="1">
    <location>
        <begin position="71"/>
        <end position="90"/>
    </location>
</feature>
<keyword evidence="1" id="KW-1133">Transmembrane helix</keyword>
<feature type="transmembrane region" description="Helical" evidence="1">
    <location>
        <begin position="37"/>
        <end position="59"/>
    </location>
</feature>
<dbReference type="STRING" id="357278.IV61_GL002083"/>
<reference evidence="2 3" key="1">
    <citation type="journal article" date="2015" name="Genome Announc.">
        <title>Expanding the biotechnology potential of lactobacilli through comparative genomics of 213 strains and associated genera.</title>
        <authorList>
            <person name="Sun Z."/>
            <person name="Harris H.M."/>
            <person name="McCann A."/>
            <person name="Guo C."/>
            <person name="Argimon S."/>
            <person name="Zhang W."/>
            <person name="Yang X."/>
            <person name="Jeffery I.B."/>
            <person name="Cooney J.C."/>
            <person name="Kagawa T.F."/>
            <person name="Liu W."/>
            <person name="Song Y."/>
            <person name="Salvetti E."/>
            <person name="Wrobel A."/>
            <person name="Rasinkangas P."/>
            <person name="Parkhill J."/>
            <person name="Rea M.C."/>
            <person name="O'Sullivan O."/>
            <person name="Ritari J."/>
            <person name="Douillard F.P."/>
            <person name="Paul Ross R."/>
            <person name="Yang R."/>
            <person name="Briner A.E."/>
            <person name="Felis G.E."/>
            <person name="de Vos W.M."/>
            <person name="Barrangou R."/>
            <person name="Klaenhammer T.R."/>
            <person name="Caufield P.W."/>
            <person name="Cui Y."/>
            <person name="Zhang H."/>
            <person name="O'Toole P.W."/>
        </authorList>
    </citation>
    <scope>NUCLEOTIDE SEQUENCE [LARGE SCALE GENOMIC DNA]</scope>
    <source>
        <strain evidence="2 3">ATCC 53295</strain>
    </source>
</reference>
<proteinExistence type="predicted"/>
<name>A0A0R1H5V1_9LACO</name>
<accession>A0A0R1H5V1</accession>
<protein>
    <submittedName>
        <fullName evidence="2">Uncharacterized protein</fullName>
    </submittedName>
</protein>
<keyword evidence="3" id="KW-1185">Reference proteome</keyword>
<dbReference type="eggNOG" id="ENOG5030ACQ">
    <property type="taxonomic scope" value="Bacteria"/>
</dbReference>
<evidence type="ECO:0000256" key="1">
    <source>
        <dbReference type="SAM" id="Phobius"/>
    </source>
</evidence>
<dbReference type="EMBL" id="AZCZ01000005">
    <property type="protein sequence ID" value="KRK39169.1"/>
    <property type="molecule type" value="Genomic_DNA"/>
</dbReference>
<keyword evidence="1" id="KW-0472">Membrane</keyword>
<feature type="transmembrane region" description="Helical" evidence="1">
    <location>
        <begin position="12"/>
        <end position="31"/>
    </location>
</feature>
<gene>
    <name evidence="2" type="ORF">FD07_GL001790</name>
</gene>
<dbReference type="AlphaFoldDB" id="A0A0R1H5V1"/>
<evidence type="ECO:0000313" key="2">
    <source>
        <dbReference type="EMBL" id="KRK39169.1"/>
    </source>
</evidence>
<dbReference type="PATRIC" id="fig|1267003.4.peg.1886"/>
<sequence length="94" mass="10517">MFTMLQRFARLPDGWMFLAGYCLIGLGYVLFGLVSTVAAVPFLAVVIGYFLIAFILTVIKAISLKEMALNRLNLLVFEFITIAGFILLLFTCEQ</sequence>
<keyword evidence="1" id="KW-0812">Transmembrane</keyword>
<organism evidence="2 3">
    <name type="scientific">Levilactobacillus parabrevis ATCC 53295</name>
    <dbReference type="NCBI Taxonomy" id="1267003"/>
    <lineage>
        <taxon>Bacteria</taxon>
        <taxon>Bacillati</taxon>
        <taxon>Bacillota</taxon>
        <taxon>Bacilli</taxon>
        <taxon>Lactobacillales</taxon>
        <taxon>Lactobacillaceae</taxon>
        <taxon>Levilactobacillus</taxon>
    </lineage>
</organism>
<comment type="caution">
    <text evidence="2">The sequence shown here is derived from an EMBL/GenBank/DDBJ whole genome shotgun (WGS) entry which is preliminary data.</text>
</comment>
<evidence type="ECO:0000313" key="3">
    <source>
        <dbReference type="Proteomes" id="UP000051176"/>
    </source>
</evidence>